<proteinExistence type="inferred from homology"/>
<sequence length="357" mass="40215">MSSALRIARVARPAVANVQVARFSIASRMMAAGDTGATRSGGAASGDAFSKREEASENLYVKRHEQEKLEQLRQKVKAGEAQLAKDKADLDKAQKFTLVLAVTTTARPFAVGTGKKLVIAKRVAFTHDAHFESIHCFMKRLPSKELSRHALASKLKACASHIAVSTPDPRRTNERTDNPDHASNMPHIESPMPPLESIFKRFSGTWKLHRSLTSALPGFPSGTFTGTATFKPHSAFDSLSLLYHETGELVTEQGYKLLANRKYIYRLSPDDEKISIWFVKEPAPDGNEEVDYLFHELEFSLLDQRWIAKGDHLCEKDMYWAFYDFRLDNNMEKWGLRYKVKGPQKDYLSDSAYERVA</sequence>
<feature type="compositionally biased region" description="Basic and acidic residues" evidence="5">
    <location>
        <begin position="168"/>
        <end position="180"/>
    </location>
</feature>
<evidence type="ECO:0000256" key="3">
    <source>
        <dbReference type="ARBA" id="ARBA00023128"/>
    </source>
</evidence>
<evidence type="ECO:0000259" key="6">
    <source>
        <dbReference type="Pfam" id="PF19834"/>
    </source>
</evidence>
<keyword evidence="4" id="KW-0175">Coiled coil</keyword>
<name>A0A4S9CP80_AURPU</name>
<reference evidence="7" key="1">
    <citation type="submission" date="2018-10" db="EMBL/GenBank/DDBJ databases">
        <title>Fifty Aureobasidium pullulans genomes reveal a recombining polyextremotolerant generalist.</title>
        <authorList>
            <person name="Gostincar C."/>
            <person name="Turk M."/>
            <person name="Zajc J."/>
            <person name="Gunde-Cimerman N."/>
        </authorList>
    </citation>
    <scope>NUCLEOTIDE SEQUENCE [LARGE SCALE GENOMIC DNA]</scope>
    <source>
        <strain evidence="7">EXF-10085</strain>
    </source>
</reference>
<evidence type="ECO:0000313" key="7">
    <source>
        <dbReference type="EMBL" id="THX09136.1"/>
    </source>
</evidence>
<dbReference type="AlphaFoldDB" id="A0A4S9CP80"/>
<feature type="region of interest" description="Disordered" evidence="5">
    <location>
        <begin position="166"/>
        <end position="190"/>
    </location>
</feature>
<evidence type="ECO:0000256" key="2">
    <source>
        <dbReference type="ARBA" id="ARBA00010901"/>
    </source>
</evidence>
<protein>
    <recommendedName>
        <fullName evidence="6">DUF6314 domain-containing protein</fullName>
    </recommendedName>
</protein>
<dbReference type="GO" id="GO:0042030">
    <property type="term" value="F:ATPase inhibitor activity"/>
    <property type="evidence" value="ECO:0007669"/>
    <property type="project" value="InterPro"/>
</dbReference>
<comment type="caution">
    <text evidence="7">The sequence shown here is derived from an EMBL/GenBank/DDBJ whole genome shotgun (WGS) entry which is preliminary data.</text>
</comment>
<dbReference type="EMBL" id="QZAS01000021">
    <property type="protein sequence ID" value="THX09136.1"/>
    <property type="molecule type" value="Genomic_DNA"/>
</dbReference>
<gene>
    <name evidence="7" type="ORF">D6D13_06213</name>
</gene>
<dbReference type="Pfam" id="PF04568">
    <property type="entry name" value="IATP"/>
    <property type="match status" value="1"/>
</dbReference>
<dbReference type="Gene3D" id="1.20.5.500">
    <property type="entry name" value="Single helix bin"/>
    <property type="match status" value="1"/>
</dbReference>
<dbReference type="InterPro" id="IPR007648">
    <property type="entry name" value="ATPase_inhibitor_mt"/>
</dbReference>
<evidence type="ECO:0000256" key="5">
    <source>
        <dbReference type="SAM" id="MobiDB-lite"/>
    </source>
</evidence>
<organism evidence="7">
    <name type="scientific">Aureobasidium pullulans</name>
    <name type="common">Black yeast</name>
    <name type="synonym">Pullularia pullulans</name>
    <dbReference type="NCBI Taxonomy" id="5580"/>
    <lineage>
        <taxon>Eukaryota</taxon>
        <taxon>Fungi</taxon>
        <taxon>Dikarya</taxon>
        <taxon>Ascomycota</taxon>
        <taxon>Pezizomycotina</taxon>
        <taxon>Dothideomycetes</taxon>
        <taxon>Dothideomycetidae</taxon>
        <taxon>Dothideales</taxon>
        <taxon>Saccotheciaceae</taxon>
        <taxon>Aureobasidium</taxon>
    </lineage>
</organism>
<accession>A0A4S9CP80</accession>
<comment type="similarity">
    <text evidence="2">Belongs to the ATPase inhibitor family.</text>
</comment>
<feature type="domain" description="DUF6314" evidence="6">
    <location>
        <begin position="202"/>
        <end position="355"/>
    </location>
</feature>
<keyword evidence="3" id="KW-0496">Mitochondrion</keyword>
<dbReference type="Pfam" id="PF19834">
    <property type="entry name" value="DUF6314"/>
    <property type="match status" value="1"/>
</dbReference>
<comment type="subcellular location">
    <subcellularLocation>
        <location evidence="1">Mitochondrion</location>
    </subcellularLocation>
</comment>
<evidence type="ECO:0000256" key="1">
    <source>
        <dbReference type="ARBA" id="ARBA00004173"/>
    </source>
</evidence>
<evidence type="ECO:0000256" key="4">
    <source>
        <dbReference type="SAM" id="Coils"/>
    </source>
</evidence>
<feature type="coiled-coil region" evidence="4">
    <location>
        <begin position="62"/>
        <end position="89"/>
    </location>
</feature>
<dbReference type="InterPro" id="IPR045632">
    <property type="entry name" value="DUF6314"/>
</dbReference>
<dbReference type="GO" id="GO:0005739">
    <property type="term" value="C:mitochondrion"/>
    <property type="evidence" value="ECO:0007669"/>
    <property type="project" value="UniProtKB-SubCell"/>
</dbReference>